<dbReference type="PANTHER" id="PTHR44548:SF3">
    <property type="entry name" value="GST N-TERMINAL DOMAIN-CONTAINING PROTEIN"/>
    <property type="match status" value="1"/>
</dbReference>
<reference evidence="2 3" key="1">
    <citation type="journal article" date="2020" name="IScience">
        <title>Genome Sequencing of the Endangered Kingdonia uniflora (Circaeasteraceae, Ranunculales) Reveals Potential Mechanisms of Evolutionary Specialization.</title>
        <authorList>
            <person name="Sun Y."/>
            <person name="Deng T."/>
            <person name="Zhang A."/>
            <person name="Moore M.J."/>
            <person name="Landis J.B."/>
            <person name="Lin N."/>
            <person name="Zhang H."/>
            <person name="Zhang X."/>
            <person name="Huang J."/>
            <person name="Zhang X."/>
            <person name="Sun H."/>
            <person name="Wang H."/>
        </authorList>
    </citation>
    <scope>NUCLEOTIDE SEQUENCE [LARGE SCALE GENOMIC DNA]</scope>
    <source>
        <strain evidence="2">TB1705</strain>
        <tissue evidence="2">Leaf</tissue>
    </source>
</reference>
<dbReference type="PROSITE" id="PS50404">
    <property type="entry name" value="GST_NTER"/>
    <property type="match status" value="1"/>
</dbReference>
<name>A0A7J7KZR4_9MAGN</name>
<protein>
    <recommendedName>
        <fullName evidence="1">GST N-terminal domain-containing protein</fullName>
    </recommendedName>
</protein>
<accession>A0A7J7KZR4</accession>
<evidence type="ECO:0000259" key="1">
    <source>
        <dbReference type="PROSITE" id="PS50404"/>
    </source>
</evidence>
<dbReference type="Pfam" id="PF02798">
    <property type="entry name" value="GST_N"/>
    <property type="match status" value="1"/>
</dbReference>
<dbReference type="Gene3D" id="3.40.30.10">
    <property type="entry name" value="Glutaredoxin"/>
    <property type="match status" value="1"/>
</dbReference>
<evidence type="ECO:0000313" key="3">
    <source>
        <dbReference type="Proteomes" id="UP000541444"/>
    </source>
</evidence>
<dbReference type="OrthoDB" id="202840at2759"/>
<dbReference type="SFLD" id="SFLDS00019">
    <property type="entry name" value="Glutathione_Transferase_(cytos"/>
    <property type="match status" value="1"/>
</dbReference>
<dbReference type="SFLD" id="SFLDG00358">
    <property type="entry name" value="Main_(cytGST)"/>
    <property type="match status" value="1"/>
</dbReference>
<keyword evidence="3" id="KW-1185">Reference proteome</keyword>
<sequence>MGDLKLHGTTFSSFIYRVIWALKLKGLDYEYIEDLFNKSDLLIKYCPVFKKVPVLTHGGKPVAESSIILEYIKKTWPHNPLLSVDPHEEAVARFWLKFGDDKGCSSIFPKFDKSKPAKCSRR</sequence>
<feature type="domain" description="GST N-terminal" evidence="1">
    <location>
        <begin position="2"/>
        <end position="80"/>
    </location>
</feature>
<dbReference type="InterPro" id="IPR036249">
    <property type="entry name" value="Thioredoxin-like_sf"/>
</dbReference>
<dbReference type="Proteomes" id="UP000541444">
    <property type="component" value="Unassembled WGS sequence"/>
</dbReference>
<dbReference type="PANTHER" id="PTHR44548">
    <property type="entry name" value="GST N-TERMINAL DOMAIN-CONTAINING PROTEIN"/>
    <property type="match status" value="1"/>
</dbReference>
<organism evidence="2 3">
    <name type="scientific">Kingdonia uniflora</name>
    <dbReference type="NCBI Taxonomy" id="39325"/>
    <lineage>
        <taxon>Eukaryota</taxon>
        <taxon>Viridiplantae</taxon>
        <taxon>Streptophyta</taxon>
        <taxon>Embryophyta</taxon>
        <taxon>Tracheophyta</taxon>
        <taxon>Spermatophyta</taxon>
        <taxon>Magnoliopsida</taxon>
        <taxon>Ranunculales</taxon>
        <taxon>Circaeasteraceae</taxon>
        <taxon>Kingdonia</taxon>
    </lineage>
</organism>
<dbReference type="SUPFAM" id="SSF52833">
    <property type="entry name" value="Thioredoxin-like"/>
    <property type="match status" value="1"/>
</dbReference>
<proteinExistence type="predicted"/>
<dbReference type="AlphaFoldDB" id="A0A7J7KZR4"/>
<comment type="caution">
    <text evidence="2">The sequence shown here is derived from an EMBL/GenBank/DDBJ whole genome shotgun (WGS) entry which is preliminary data.</text>
</comment>
<evidence type="ECO:0000313" key="2">
    <source>
        <dbReference type="EMBL" id="KAF6135827.1"/>
    </source>
</evidence>
<gene>
    <name evidence="2" type="ORF">GIB67_028146</name>
</gene>
<dbReference type="InterPro" id="IPR004045">
    <property type="entry name" value="Glutathione_S-Trfase_N"/>
</dbReference>
<dbReference type="InterPro" id="IPR040079">
    <property type="entry name" value="Glutathione_S-Trfase"/>
</dbReference>
<dbReference type="EMBL" id="JACGCM010002776">
    <property type="protein sequence ID" value="KAF6135827.1"/>
    <property type="molecule type" value="Genomic_DNA"/>
</dbReference>